<evidence type="ECO:0000256" key="1">
    <source>
        <dbReference type="SAM" id="MobiDB-lite"/>
    </source>
</evidence>
<evidence type="ECO:0000313" key="3">
    <source>
        <dbReference type="Proteomes" id="UP001497482"/>
    </source>
</evidence>
<feature type="region of interest" description="Disordered" evidence="1">
    <location>
        <begin position="23"/>
        <end position="71"/>
    </location>
</feature>
<protein>
    <submittedName>
        <fullName evidence="2">Uncharacterized protein</fullName>
    </submittedName>
</protein>
<dbReference type="Proteomes" id="UP001497482">
    <property type="component" value="Chromosome 11"/>
</dbReference>
<accession>A0AAV2J701</accession>
<proteinExistence type="predicted"/>
<evidence type="ECO:0000313" key="2">
    <source>
        <dbReference type="EMBL" id="CAL1573314.1"/>
    </source>
</evidence>
<organism evidence="2 3">
    <name type="scientific">Knipowitschia caucasica</name>
    <name type="common">Caucasian dwarf goby</name>
    <name type="synonym">Pomatoschistus caucasicus</name>
    <dbReference type="NCBI Taxonomy" id="637954"/>
    <lineage>
        <taxon>Eukaryota</taxon>
        <taxon>Metazoa</taxon>
        <taxon>Chordata</taxon>
        <taxon>Craniata</taxon>
        <taxon>Vertebrata</taxon>
        <taxon>Euteleostomi</taxon>
        <taxon>Actinopterygii</taxon>
        <taxon>Neopterygii</taxon>
        <taxon>Teleostei</taxon>
        <taxon>Neoteleostei</taxon>
        <taxon>Acanthomorphata</taxon>
        <taxon>Gobiaria</taxon>
        <taxon>Gobiiformes</taxon>
        <taxon>Gobioidei</taxon>
        <taxon>Gobiidae</taxon>
        <taxon>Gobiinae</taxon>
        <taxon>Knipowitschia</taxon>
    </lineage>
</organism>
<reference evidence="2 3" key="1">
    <citation type="submission" date="2024-04" db="EMBL/GenBank/DDBJ databases">
        <authorList>
            <person name="Waldvogel A.-M."/>
            <person name="Schoenle A."/>
        </authorList>
    </citation>
    <scope>NUCLEOTIDE SEQUENCE [LARGE SCALE GENOMIC DNA]</scope>
</reference>
<gene>
    <name evidence="2" type="ORF">KC01_LOCUS5244</name>
</gene>
<name>A0AAV2J701_KNICA</name>
<sequence>MAALSTGSHQSVVWRLQRRVSSDDNLTGPMQLQRAPGRPHSTHSSLMAFTPGITTSGKSSVDSSLRLNSMA</sequence>
<keyword evidence="3" id="KW-1185">Reference proteome</keyword>
<feature type="compositionally biased region" description="Polar residues" evidence="1">
    <location>
        <begin position="42"/>
        <end position="71"/>
    </location>
</feature>
<dbReference type="AlphaFoldDB" id="A0AAV2J701"/>
<dbReference type="EMBL" id="OZ035833">
    <property type="protein sequence ID" value="CAL1573314.1"/>
    <property type="molecule type" value="Genomic_DNA"/>
</dbReference>